<dbReference type="InterPro" id="IPR051918">
    <property type="entry name" value="STPP_CPPED1"/>
</dbReference>
<feature type="transmembrane region" description="Helical" evidence="1">
    <location>
        <begin position="46"/>
        <end position="63"/>
    </location>
</feature>
<keyword evidence="4" id="KW-1185">Reference proteome</keyword>
<organism evidence="3 4">
    <name type="scientific">Nibrella viscosa</name>
    <dbReference type="NCBI Taxonomy" id="1084524"/>
    <lineage>
        <taxon>Bacteria</taxon>
        <taxon>Pseudomonadati</taxon>
        <taxon>Bacteroidota</taxon>
        <taxon>Cytophagia</taxon>
        <taxon>Cytophagales</taxon>
        <taxon>Spirosomataceae</taxon>
        <taxon>Nibrella</taxon>
    </lineage>
</organism>
<accession>A0ABP8KTE1</accession>
<dbReference type="Proteomes" id="UP001500936">
    <property type="component" value="Unassembled WGS sequence"/>
</dbReference>
<comment type="caution">
    <text evidence="3">The sequence shown here is derived from an EMBL/GenBank/DDBJ whole genome shotgun (WGS) entry which is preliminary data.</text>
</comment>
<proteinExistence type="predicted"/>
<evidence type="ECO:0000256" key="1">
    <source>
        <dbReference type="SAM" id="Phobius"/>
    </source>
</evidence>
<dbReference type="EMBL" id="BAABHB010000013">
    <property type="protein sequence ID" value="GAA4416109.1"/>
    <property type="molecule type" value="Genomic_DNA"/>
</dbReference>
<dbReference type="SUPFAM" id="SSF56300">
    <property type="entry name" value="Metallo-dependent phosphatases"/>
    <property type="match status" value="1"/>
</dbReference>
<keyword evidence="1" id="KW-1133">Transmembrane helix</keyword>
<dbReference type="RefSeq" id="WP_345270523.1">
    <property type="nucleotide sequence ID" value="NZ_BAABHB010000013.1"/>
</dbReference>
<evidence type="ECO:0000259" key="2">
    <source>
        <dbReference type="Pfam" id="PF00149"/>
    </source>
</evidence>
<gene>
    <name evidence="3" type="ORF">GCM10023187_47260</name>
</gene>
<dbReference type="InterPro" id="IPR004843">
    <property type="entry name" value="Calcineurin-like_PHP"/>
</dbReference>
<keyword evidence="1" id="KW-0812">Transmembrane</keyword>
<dbReference type="InterPro" id="IPR029052">
    <property type="entry name" value="Metallo-depent_PP-like"/>
</dbReference>
<reference evidence="4" key="1">
    <citation type="journal article" date="2019" name="Int. J. Syst. Evol. Microbiol.">
        <title>The Global Catalogue of Microorganisms (GCM) 10K type strain sequencing project: providing services to taxonomists for standard genome sequencing and annotation.</title>
        <authorList>
            <consortium name="The Broad Institute Genomics Platform"/>
            <consortium name="The Broad Institute Genome Sequencing Center for Infectious Disease"/>
            <person name="Wu L."/>
            <person name="Ma J."/>
        </authorList>
    </citation>
    <scope>NUCLEOTIDE SEQUENCE [LARGE SCALE GENOMIC DNA]</scope>
    <source>
        <strain evidence="4">JCM 17925</strain>
    </source>
</reference>
<dbReference type="Pfam" id="PF00149">
    <property type="entry name" value="Metallophos"/>
    <property type="match status" value="1"/>
</dbReference>
<dbReference type="Gene3D" id="3.60.21.10">
    <property type="match status" value="1"/>
</dbReference>
<dbReference type="PANTHER" id="PTHR43143">
    <property type="entry name" value="METALLOPHOSPHOESTERASE, CALCINEURIN SUPERFAMILY"/>
    <property type="match status" value="1"/>
</dbReference>
<sequence length="416" mass="47657">MDPQHPDKRDPKQYIDLGHSKAENHLKTQVALYEKRKQYDASTTNVLRAFFWTNLFGFFYHYLKSRFGRKAPYQFYPANGDNGIYPLITGQDTVAIALLSDWATDTVESDQVAYVVSTYDPDYTIHLGDVYFVGTPREVADNFTDANASWHYGRHGSLALAGNHEMYSNGKAYFNELLPAMRIRKGDEVATQQAGFFCLENEHWRIIGLDTGYTSTNRPFLEVIFKPDCSFRDEQLAWLRNVVRLGDPTDTRGIILLSHHPYFSSFRDDHPVIGRQLREIMGEAARPVLWFWGHEHRLLFYDQFGFPDGIRAWGRCVGHGGMPVEISEPNRGNLGQLRLYDRRVRERIRGMPVGYNGFALLKLQGTSLLVDYIDQNNVVVVSEEWTVDRQTGGLAVQTLSVRDGIKRYEPVANKDA</sequence>
<protein>
    <recommendedName>
        <fullName evidence="2">Calcineurin-like phosphoesterase domain-containing protein</fullName>
    </recommendedName>
</protein>
<feature type="domain" description="Calcineurin-like phosphoesterase" evidence="2">
    <location>
        <begin position="115"/>
        <end position="297"/>
    </location>
</feature>
<evidence type="ECO:0000313" key="4">
    <source>
        <dbReference type="Proteomes" id="UP001500936"/>
    </source>
</evidence>
<name>A0ABP8KTE1_9BACT</name>
<keyword evidence="1" id="KW-0472">Membrane</keyword>
<evidence type="ECO:0000313" key="3">
    <source>
        <dbReference type="EMBL" id="GAA4416109.1"/>
    </source>
</evidence>
<dbReference type="PANTHER" id="PTHR43143:SF1">
    <property type="entry name" value="SERINE_THREONINE-PROTEIN PHOSPHATASE CPPED1"/>
    <property type="match status" value="1"/>
</dbReference>